<comment type="caution">
    <text evidence="1">The sequence shown here is derived from an EMBL/GenBank/DDBJ whole genome shotgun (WGS) entry which is preliminary data.</text>
</comment>
<organism evidence="1 2">
    <name type="scientific">Albula glossodonta</name>
    <name type="common">roundjaw bonefish</name>
    <dbReference type="NCBI Taxonomy" id="121402"/>
    <lineage>
        <taxon>Eukaryota</taxon>
        <taxon>Metazoa</taxon>
        <taxon>Chordata</taxon>
        <taxon>Craniata</taxon>
        <taxon>Vertebrata</taxon>
        <taxon>Euteleostomi</taxon>
        <taxon>Actinopterygii</taxon>
        <taxon>Neopterygii</taxon>
        <taxon>Teleostei</taxon>
        <taxon>Albuliformes</taxon>
        <taxon>Albulidae</taxon>
        <taxon>Albula</taxon>
    </lineage>
</organism>
<proteinExistence type="predicted"/>
<sequence length="92" mass="10796">MKVELNSVFWPSWGKGEDADHFGDNEKVGLPNVFSSYIFHRIEFFTSFGRKELFFCLEAIGVPSATLKNNRNENPAEYLYCFNVWLLPHRLY</sequence>
<accession>A0A8T2NH62</accession>
<dbReference type="AlphaFoldDB" id="A0A8T2NH62"/>
<gene>
    <name evidence="1" type="ORF">JZ751_023490</name>
</gene>
<evidence type="ECO:0000313" key="1">
    <source>
        <dbReference type="EMBL" id="KAG9339599.1"/>
    </source>
</evidence>
<name>A0A8T2NH62_9TELE</name>
<protein>
    <submittedName>
        <fullName evidence="1">Uncharacterized protein</fullName>
    </submittedName>
</protein>
<reference evidence="1" key="1">
    <citation type="thesis" date="2021" institute="BYU ScholarsArchive" country="Provo, UT, USA">
        <title>Applications of and Algorithms for Genome Assembly and Genomic Analyses with an Emphasis on Marine Teleosts.</title>
        <authorList>
            <person name="Pickett B.D."/>
        </authorList>
    </citation>
    <scope>NUCLEOTIDE SEQUENCE</scope>
    <source>
        <strain evidence="1">HI-2016</strain>
    </source>
</reference>
<keyword evidence="2" id="KW-1185">Reference proteome</keyword>
<dbReference type="EMBL" id="JAFBMS010000052">
    <property type="protein sequence ID" value="KAG9339599.1"/>
    <property type="molecule type" value="Genomic_DNA"/>
</dbReference>
<dbReference type="Proteomes" id="UP000824540">
    <property type="component" value="Unassembled WGS sequence"/>
</dbReference>
<evidence type="ECO:0000313" key="2">
    <source>
        <dbReference type="Proteomes" id="UP000824540"/>
    </source>
</evidence>